<evidence type="ECO:0000313" key="14">
    <source>
        <dbReference type="Proteomes" id="UP000763088"/>
    </source>
</evidence>
<evidence type="ECO:0000256" key="1">
    <source>
        <dbReference type="ARBA" id="ARBA00000448"/>
    </source>
</evidence>
<dbReference type="FunFam" id="2.60.40.10:FF:000495">
    <property type="entry name" value="Periplasmic beta-glucosidase"/>
    <property type="match status" value="1"/>
</dbReference>
<dbReference type="Pfam" id="PF00933">
    <property type="entry name" value="Glyco_hydro_3"/>
    <property type="match status" value="1"/>
</dbReference>
<dbReference type="GO" id="GO:0042597">
    <property type="term" value="C:periplasmic space"/>
    <property type="evidence" value="ECO:0007669"/>
    <property type="project" value="UniProtKB-SubCell"/>
</dbReference>
<keyword evidence="5 11" id="KW-0732">Signal</keyword>
<dbReference type="InterPro" id="IPR036962">
    <property type="entry name" value="Glyco_hydro_3_N_sf"/>
</dbReference>
<feature type="domain" description="Fibronectin type III-like" evidence="12">
    <location>
        <begin position="665"/>
        <end position="733"/>
    </location>
</feature>
<dbReference type="GO" id="GO:0009251">
    <property type="term" value="P:glucan catabolic process"/>
    <property type="evidence" value="ECO:0007669"/>
    <property type="project" value="TreeGrafter"/>
</dbReference>
<dbReference type="InterPro" id="IPR013783">
    <property type="entry name" value="Ig-like_fold"/>
</dbReference>
<dbReference type="SUPFAM" id="SSF51445">
    <property type="entry name" value="(Trans)glycosidases"/>
    <property type="match status" value="1"/>
</dbReference>
<organism evidence="13 14">
    <name type="scientific">Xylanibacter ruminicola</name>
    <name type="common">Prevotella ruminicola</name>
    <dbReference type="NCBI Taxonomy" id="839"/>
    <lineage>
        <taxon>Bacteria</taxon>
        <taxon>Pseudomonadati</taxon>
        <taxon>Bacteroidota</taxon>
        <taxon>Bacteroidia</taxon>
        <taxon>Bacteroidales</taxon>
        <taxon>Prevotellaceae</taxon>
        <taxon>Xylanibacter</taxon>
    </lineage>
</organism>
<dbReference type="InterPro" id="IPR051915">
    <property type="entry name" value="Cellulose_Degrad_GH3"/>
</dbReference>
<dbReference type="AlphaFoldDB" id="A0A928BSN3"/>
<dbReference type="FunFam" id="3.20.20.300:FF:000005">
    <property type="entry name" value="Periplasmic beta-glucosidase"/>
    <property type="match status" value="1"/>
</dbReference>
<evidence type="ECO:0000256" key="5">
    <source>
        <dbReference type="ARBA" id="ARBA00022729"/>
    </source>
</evidence>
<dbReference type="PROSITE" id="PS00775">
    <property type="entry name" value="GLYCOSYL_HYDROL_F3"/>
    <property type="match status" value="1"/>
</dbReference>
<comment type="caution">
    <text evidence="13">The sequence shown here is derived from an EMBL/GenBank/DDBJ whole genome shotgun (WGS) entry which is preliminary data.</text>
</comment>
<evidence type="ECO:0000256" key="8">
    <source>
        <dbReference type="ARBA" id="ARBA00023295"/>
    </source>
</evidence>
<evidence type="ECO:0000259" key="12">
    <source>
        <dbReference type="SMART" id="SM01217"/>
    </source>
</evidence>
<accession>A0A928BSN3</accession>
<dbReference type="PRINTS" id="PR00133">
    <property type="entry name" value="GLHYDRLASE3"/>
</dbReference>
<feature type="signal peptide" evidence="11">
    <location>
        <begin position="1"/>
        <end position="20"/>
    </location>
</feature>
<dbReference type="InterPro" id="IPR026891">
    <property type="entry name" value="Fn3-like"/>
</dbReference>
<dbReference type="FunFam" id="3.40.50.1700:FF:000004">
    <property type="entry name" value="Periplasmic beta-glucosidase"/>
    <property type="match status" value="1"/>
</dbReference>
<dbReference type="Proteomes" id="UP000763088">
    <property type="component" value="Unassembled WGS sequence"/>
</dbReference>
<dbReference type="InterPro" id="IPR017853">
    <property type="entry name" value="GH"/>
</dbReference>
<evidence type="ECO:0000256" key="2">
    <source>
        <dbReference type="ARBA" id="ARBA00004418"/>
    </source>
</evidence>
<sequence>MKKIFLTTAFMLMASIASQAEDKKMNAFIDQLMAKMTVEEKLGQMNLMPGSSVTTGEEKNSPLLKLVAEGKLGTVLNLKGVDDIRRLQEVAVKQSRLGIPVLVGMDVIHGYETIFPIPLALSCTWDLQGIEQSARIAAKEATANGICWTYSPMVDIALDARWGRIAEGNGEDPYLGSRIAEAMVKGYQGNYGPENMMACVKHYALYGAAEAGRDYNTVDMSHTRMYNQYFPPYEAAVKAGAGSVMTSFNVVDYIPATANKWLIDDVLRGEWNWNGFVVTDYGAIGEIIKHGLGNLDQASAMALKAGTDMDMCSEGFINTLAQSLKDGRVSMAEINQACRRILEAKYKLGLFDNPYRFLDKKRHVQDIYTPAHRQAAREIAAKSFVLLKNDNHLLPLKKQGKIALIGPMAHNRDNMAGTWAPTADNTKYATLKEAMQQALQGKATLSYAQGCNFTNDSILQMDGGFYRPTPFGDTEQLKREALTIASQTDVIVCAMGESAEMTGESSSRATLEMFDAQKELLEALLALGKPLVLLNFAGRPTVMTWEQTHVPAILQVWFGGSEAGDAICDVLFGDKVPSGKLTTSMPQATGQEPLYYNHLPTGRPVAEGAKTFSKFSSNYLDIRNDPLYPFGYGLSYTTFDYSDITLDGRTASVTVKNTGNYDADEIVQLYIHDIVASISRPVRELKGFKRIHLKKGESQVVTFKITDDLLRFYGPNGYVVEPGDFEIMIGPDSSLPHLRKTILTLK</sequence>
<dbReference type="InterPro" id="IPR019800">
    <property type="entry name" value="Glyco_hydro_3_AS"/>
</dbReference>
<keyword evidence="7 10" id="KW-0378">Hydrolase</keyword>
<dbReference type="Pfam" id="PF14310">
    <property type="entry name" value="Fn3-like"/>
    <property type="match status" value="1"/>
</dbReference>
<evidence type="ECO:0000256" key="7">
    <source>
        <dbReference type="ARBA" id="ARBA00022801"/>
    </source>
</evidence>
<evidence type="ECO:0000256" key="10">
    <source>
        <dbReference type="RuleBase" id="RU361161"/>
    </source>
</evidence>
<evidence type="ECO:0000313" key="13">
    <source>
        <dbReference type="EMBL" id="MBE6266116.1"/>
    </source>
</evidence>
<dbReference type="InterPro" id="IPR001764">
    <property type="entry name" value="Glyco_hydro_3_N"/>
</dbReference>
<dbReference type="PANTHER" id="PTHR30620:SF16">
    <property type="entry name" value="LYSOSOMAL BETA GLUCOSIDASE"/>
    <property type="match status" value="1"/>
</dbReference>
<name>A0A928BSN3_XYLRU</name>
<evidence type="ECO:0000256" key="9">
    <source>
        <dbReference type="ARBA" id="ARBA00067498"/>
    </source>
</evidence>
<dbReference type="Pfam" id="PF01915">
    <property type="entry name" value="Glyco_hydro_3_C"/>
    <property type="match status" value="1"/>
</dbReference>
<dbReference type="InterPro" id="IPR002772">
    <property type="entry name" value="Glyco_hydro_3_C"/>
</dbReference>
<protein>
    <recommendedName>
        <fullName evidence="9">Periplasmic beta-glucosidase</fullName>
        <ecNumber evidence="4">3.2.1.21</ecNumber>
    </recommendedName>
</protein>
<comment type="similarity">
    <text evidence="3 10">Belongs to the glycosyl hydrolase 3 family.</text>
</comment>
<evidence type="ECO:0000256" key="11">
    <source>
        <dbReference type="SAM" id="SignalP"/>
    </source>
</evidence>
<dbReference type="NCBIfam" id="NF011678">
    <property type="entry name" value="PRK15098.1"/>
    <property type="match status" value="1"/>
</dbReference>
<gene>
    <name evidence="13" type="primary">bglX</name>
    <name evidence="13" type="ORF">E7102_06570</name>
</gene>
<dbReference type="PANTHER" id="PTHR30620">
    <property type="entry name" value="PERIPLASMIC BETA-GLUCOSIDASE-RELATED"/>
    <property type="match status" value="1"/>
</dbReference>
<reference evidence="13" key="1">
    <citation type="submission" date="2019-04" db="EMBL/GenBank/DDBJ databases">
        <title>Evolution of Biomass-Degrading Anaerobic Consortia Revealed by Metagenomics.</title>
        <authorList>
            <person name="Peng X."/>
        </authorList>
    </citation>
    <scope>NUCLEOTIDE SEQUENCE</scope>
    <source>
        <strain evidence="13">SIG141</strain>
    </source>
</reference>
<comment type="catalytic activity">
    <reaction evidence="1">
        <text>Hydrolysis of terminal, non-reducing beta-D-glucosyl residues with release of beta-D-glucose.</text>
        <dbReference type="EC" id="3.2.1.21"/>
    </reaction>
</comment>
<dbReference type="GO" id="GO:0008422">
    <property type="term" value="F:beta-glucosidase activity"/>
    <property type="evidence" value="ECO:0007669"/>
    <property type="project" value="UniProtKB-EC"/>
</dbReference>
<dbReference type="EMBL" id="SUYD01000007">
    <property type="protein sequence ID" value="MBE6266116.1"/>
    <property type="molecule type" value="Genomic_DNA"/>
</dbReference>
<dbReference type="EC" id="3.2.1.21" evidence="4"/>
<dbReference type="Gene3D" id="3.20.20.300">
    <property type="entry name" value="Glycoside hydrolase, family 3, N-terminal domain"/>
    <property type="match status" value="1"/>
</dbReference>
<evidence type="ECO:0000256" key="6">
    <source>
        <dbReference type="ARBA" id="ARBA00022764"/>
    </source>
</evidence>
<dbReference type="Gene3D" id="2.60.40.10">
    <property type="entry name" value="Immunoglobulins"/>
    <property type="match status" value="1"/>
</dbReference>
<evidence type="ECO:0000256" key="3">
    <source>
        <dbReference type="ARBA" id="ARBA00005336"/>
    </source>
</evidence>
<keyword evidence="8 10" id="KW-0326">Glycosidase</keyword>
<evidence type="ECO:0000256" key="4">
    <source>
        <dbReference type="ARBA" id="ARBA00012744"/>
    </source>
</evidence>
<comment type="subcellular location">
    <subcellularLocation>
        <location evidence="2">Periplasm</location>
    </subcellularLocation>
</comment>
<dbReference type="InterPro" id="IPR036881">
    <property type="entry name" value="Glyco_hydro_3_C_sf"/>
</dbReference>
<proteinExistence type="inferred from homology"/>
<dbReference type="Gene3D" id="3.40.50.1700">
    <property type="entry name" value="Glycoside hydrolase family 3 C-terminal domain"/>
    <property type="match status" value="1"/>
</dbReference>
<keyword evidence="6" id="KW-0574">Periplasm</keyword>
<feature type="chain" id="PRO_5037113701" description="Periplasmic beta-glucosidase" evidence="11">
    <location>
        <begin position="21"/>
        <end position="746"/>
    </location>
</feature>
<dbReference type="SMART" id="SM01217">
    <property type="entry name" value="Fn3_like"/>
    <property type="match status" value="1"/>
</dbReference>
<dbReference type="SUPFAM" id="SSF52279">
    <property type="entry name" value="Beta-D-glucan exohydrolase, C-terminal domain"/>
    <property type="match status" value="1"/>
</dbReference>